<dbReference type="Proteomes" id="UP001162992">
    <property type="component" value="Chromosome 13"/>
</dbReference>
<evidence type="ECO:0000313" key="2">
    <source>
        <dbReference type="Proteomes" id="UP001162992"/>
    </source>
</evidence>
<comment type="caution">
    <text evidence="1">The sequence shown here is derived from an EMBL/GenBank/DDBJ whole genome shotgun (WGS) entry which is preliminary data.</text>
</comment>
<name>A0ACC2BU14_DIPCM</name>
<organism evidence="1 2">
    <name type="scientific">Diphasiastrum complanatum</name>
    <name type="common">Issler's clubmoss</name>
    <name type="synonym">Lycopodium complanatum</name>
    <dbReference type="NCBI Taxonomy" id="34168"/>
    <lineage>
        <taxon>Eukaryota</taxon>
        <taxon>Viridiplantae</taxon>
        <taxon>Streptophyta</taxon>
        <taxon>Embryophyta</taxon>
        <taxon>Tracheophyta</taxon>
        <taxon>Lycopodiopsida</taxon>
        <taxon>Lycopodiales</taxon>
        <taxon>Lycopodiaceae</taxon>
        <taxon>Lycopodioideae</taxon>
        <taxon>Diphasiastrum</taxon>
    </lineage>
</organism>
<reference evidence="2" key="1">
    <citation type="journal article" date="2024" name="Proc. Natl. Acad. Sci. U.S.A.">
        <title>Extraordinary preservation of gene collinearity over three hundred million years revealed in homosporous lycophytes.</title>
        <authorList>
            <person name="Li C."/>
            <person name="Wickell D."/>
            <person name="Kuo L.Y."/>
            <person name="Chen X."/>
            <person name="Nie B."/>
            <person name="Liao X."/>
            <person name="Peng D."/>
            <person name="Ji J."/>
            <person name="Jenkins J."/>
            <person name="Williams M."/>
            <person name="Shu S."/>
            <person name="Plott C."/>
            <person name="Barry K."/>
            <person name="Rajasekar S."/>
            <person name="Grimwood J."/>
            <person name="Han X."/>
            <person name="Sun S."/>
            <person name="Hou Z."/>
            <person name="He W."/>
            <person name="Dai G."/>
            <person name="Sun C."/>
            <person name="Schmutz J."/>
            <person name="Leebens-Mack J.H."/>
            <person name="Li F.W."/>
            <person name="Wang L."/>
        </authorList>
    </citation>
    <scope>NUCLEOTIDE SEQUENCE [LARGE SCALE GENOMIC DNA]</scope>
    <source>
        <strain evidence="2">cv. PW_Plant_1</strain>
    </source>
</reference>
<accession>A0ACC2BU14</accession>
<gene>
    <name evidence="1" type="ORF">O6H91_13G030400</name>
</gene>
<dbReference type="EMBL" id="CM055104">
    <property type="protein sequence ID" value="KAJ7533034.1"/>
    <property type="molecule type" value="Genomic_DNA"/>
</dbReference>
<protein>
    <submittedName>
        <fullName evidence="1">Uncharacterized protein</fullName>
    </submittedName>
</protein>
<evidence type="ECO:0000313" key="1">
    <source>
        <dbReference type="EMBL" id="KAJ7533034.1"/>
    </source>
</evidence>
<proteinExistence type="predicted"/>
<sequence>MSVASVISSATCNHHLLTPSASVMVKMKGRGWRSQLLKGQDTSLLRVWKLERCCCGRDSSGIGKLRTRDAKGGVICSASNGFEEEEVGSIGDRLRWIQSREVPLARKIEGINPPKYPKLAENMSQEASKRDGLLNEAERLSHRRIDEEDLYIDPRSIGNGSKTRVEGDFSAEDPWLIKERNGSSSIQTNQAMDVAKAMPTTLNAERKPFDPVQFNAKEPHGSVNTQKSPNQPFSYLDDRTSNGQQAGRRIDTGYENYRAVRTIEDSYATDNSVGDDDSDGLGEDQGTVARESDGARGTSGLGRWDKSRTGSEDLSLDYSKRFLLFKRSNLIAKQVVSVSNATILGFVSQLWVDLQTLNVEALEIKPSLLSWQTDEIFLNNLSKIGDVILAKNDNVLDGDLTVPNCEALVGSDVLTENNVYLGKVRDYHFNFYNGAIVAFEMDPLGVPFIPAKMISTYLVMVDEIIDIARDCLLLRKGAESRIQRLRKVIFHHRHRDDAG</sequence>
<keyword evidence="2" id="KW-1185">Reference proteome</keyword>